<dbReference type="PROSITE" id="PS00656">
    <property type="entry name" value="GLYCOSYL_HYDROL_F6_2"/>
    <property type="match status" value="1"/>
</dbReference>
<evidence type="ECO:0000256" key="6">
    <source>
        <dbReference type="ARBA" id="ARBA00023295"/>
    </source>
</evidence>
<dbReference type="GO" id="GO:0004553">
    <property type="term" value="F:hydrolase activity, hydrolyzing O-glycosyl compounds"/>
    <property type="evidence" value="ECO:0007669"/>
    <property type="project" value="InterPro"/>
</dbReference>
<evidence type="ECO:0000256" key="3">
    <source>
        <dbReference type="ARBA" id="ARBA00023001"/>
    </source>
</evidence>
<evidence type="ECO:0000256" key="1">
    <source>
        <dbReference type="ARBA" id="ARBA00022729"/>
    </source>
</evidence>
<keyword evidence="6 9" id="KW-0326">Glycosidase</keyword>
<evidence type="ECO:0000256" key="5">
    <source>
        <dbReference type="ARBA" id="ARBA00023277"/>
    </source>
</evidence>
<protein>
    <recommendedName>
        <fullName evidence="9">Glucanase</fullName>
        <ecNumber evidence="9">3.2.1.-</ecNumber>
    </recommendedName>
</protein>
<keyword evidence="5 9" id="KW-0119">Carbohydrate metabolism</keyword>
<dbReference type="GO" id="GO:0030245">
    <property type="term" value="P:cellulose catabolic process"/>
    <property type="evidence" value="ECO:0007669"/>
    <property type="project" value="UniProtKB-KW"/>
</dbReference>
<keyword evidence="4" id="KW-1015">Disulfide bond</keyword>
<organism evidence="10 11">
    <name type="scientific">Synchytrium endobioticum</name>
    <dbReference type="NCBI Taxonomy" id="286115"/>
    <lineage>
        <taxon>Eukaryota</taxon>
        <taxon>Fungi</taxon>
        <taxon>Fungi incertae sedis</taxon>
        <taxon>Chytridiomycota</taxon>
        <taxon>Chytridiomycota incertae sedis</taxon>
        <taxon>Chytridiomycetes</taxon>
        <taxon>Synchytriales</taxon>
        <taxon>Synchytriaceae</taxon>
        <taxon>Synchytrium</taxon>
    </lineage>
</organism>
<feature type="active site" description="Proton donor" evidence="8">
    <location>
        <position position="173"/>
    </location>
</feature>
<keyword evidence="7 9" id="KW-0624">Polysaccharide degradation</keyword>
<evidence type="ECO:0000313" key="10">
    <source>
        <dbReference type="EMBL" id="TPX45663.1"/>
    </source>
</evidence>
<dbReference type="SUPFAM" id="SSF51989">
    <property type="entry name" value="Glycosyl hydrolases family 6, cellulases"/>
    <property type="match status" value="1"/>
</dbReference>
<dbReference type="PRINTS" id="PR00733">
    <property type="entry name" value="GLHYDRLASE6"/>
</dbReference>
<feature type="signal peptide" evidence="9">
    <location>
        <begin position="1"/>
        <end position="17"/>
    </location>
</feature>
<evidence type="ECO:0000313" key="11">
    <source>
        <dbReference type="Proteomes" id="UP000320475"/>
    </source>
</evidence>
<name>A0A507D2G7_9FUNG</name>
<dbReference type="PANTHER" id="PTHR34876">
    <property type="match status" value="1"/>
</dbReference>
<keyword evidence="2 9" id="KW-0378">Hydrolase</keyword>
<dbReference type="InterPro" id="IPR016288">
    <property type="entry name" value="Beta_cellobiohydrolase"/>
</dbReference>
<accession>A0A507D2G7</accession>
<reference evidence="10 11" key="1">
    <citation type="journal article" date="2019" name="Sci. Rep.">
        <title>Comparative genomics of chytrid fungi reveal insights into the obligate biotrophic and pathogenic lifestyle of Synchytrium endobioticum.</title>
        <authorList>
            <person name="van de Vossenberg B.T.L.H."/>
            <person name="Warris S."/>
            <person name="Nguyen H.D.T."/>
            <person name="van Gent-Pelzer M.P.E."/>
            <person name="Joly D.L."/>
            <person name="van de Geest H.C."/>
            <person name="Bonants P.J.M."/>
            <person name="Smith D.S."/>
            <person name="Levesque C.A."/>
            <person name="van der Lee T.A.J."/>
        </authorList>
    </citation>
    <scope>NUCLEOTIDE SEQUENCE [LARGE SCALE GENOMIC DNA]</scope>
    <source>
        <strain evidence="10 11">LEV6574</strain>
    </source>
</reference>
<proteinExistence type="inferred from homology"/>
<sequence length="960" mass="105303">MLKLLLTTSALLGPALAQTTAGAPAVTAYVMPAAAGAVPVADNPYAGASVYVSAQYAQKVQSSIVAAGANTTLVAAMQKVTTYPSFTWYDTMASLTNMSMHLKAAGDQGAGKNIIFQAVLYNLPNRDCNALASNGEIPQGELETYKTKYVDVFVAALKAKPANVIPVIIIEPDSLPNMATNLGKMKCDEKSNVEYRAGIAYAISQLSSIPGVVLYMDYGHGGWGGWPKNQAALPVIYKDVLDKAKALNPQSTFRGYASNVANYSPFKGNGACPAQEKCPLVNNMYDYNPCIDEDLYSTLSGKALTAAGLPNRWIVDTSRSGQKNIRQQWGSWCNLNAAGIGERPATDPSAVVDALVWAKPPGDSDGTSAAGAARLDKNCVPSTNKADVGFNALPNAPEAGQWFDAQFAILHDKRTVRRRSSTLPFIIPSTSMVTHFIIIFMLSLLHASPATTTQHTDEQLQAYSETLRSFRYDLKDDNTRLAKKLFFSLWRGLVKYKATKKEDSGSYGFQYLRDNQASVLYGLMINEIVPEGAPFTIDNISNTAASLSPAHLEFCWEVLQTFSCVLNDFTSYLQKKEGLMVDISGIDTIKGEYEDKVLANTYAAIFGRPYSPDASEASDLTFANMRMAAERAILKVVDYSQRPDVFLVTSFTQVDVSMARRNMWQCTSISCTAADFMELPEASSGAPSTPQLVSAVNYHALIARKLDLLTSAIARFLHQRKIAPSGSWEQFTIRMLENAVSVLEREKIECFRTAEEYRMSLARMWETLLPKDVSTYIQELESKDSDTIKDDYVGNMAVNTLTDALGAINVFNKFPELAIFLQLPPEDVPQEYWRLAGKVLAFVVHLEFPVLLPQSSQTWYQVLMELFSVYENVASAIGAGVLPDLEGYFSHLLVNEGVGTVYNQDNLEMDNRKGEECCHDMGNTQIRGSTHLGKSSVAESSMNSRNVASLKSRRKGKYLQ</sequence>
<keyword evidence="3 9" id="KW-0136">Cellulose degradation</keyword>
<gene>
    <name evidence="10" type="ORF">SeLEV6574_g03741</name>
</gene>
<dbReference type="InterPro" id="IPR001524">
    <property type="entry name" value="Glyco_hydro_6_CS"/>
</dbReference>
<dbReference type="Gene3D" id="3.20.20.40">
    <property type="entry name" value="1, 4-beta cellobiohydrolase"/>
    <property type="match status" value="1"/>
</dbReference>
<dbReference type="Proteomes" id="UP000320475">
    <property type="component" value="Unassembled WGS sequence"/>
</dbReference>
<evidence type="ECO:0000256" key="7">
    <source>
        <dbReference type="ARBA" id="ARBA00023326"/>
    </source>
</evidence>
<evidence type="ECO:0000256" key="2">
    <source>
        <dbReference type="ARBA" id="ARBA00022801"/>
    </source>
</evidence>
<dbReference type="Pfam" id="PF01341">
    <property type="entry name" value="Glyco_hydro_6"/>
    <property type="match status" value="1"/>
</dbReference>
<dbReference type="EMBL" id="QEAM01000134">
    <property type="protein sequence ID" value="TPX45663.1"/>
    <property type="molecule type" value="Genomic_DNA"/>
</dbReference>
<evidence type="ECO:0000256" key="4">
    <source>
        <dbReference type="ARBA" id="ARBA00023157"/>
    </source>
</evidence>
<dbReference type="PANTHER" id="PTHR34876:SF4">
    <property type="entry name" value="1,4-BETA-D-GLUCAN CELLOBIOHYDROLASE C-RELATED"/>
    <property type="match status" value="1"/>
</dbReference>
<dbReference type="OrthoDB" id="2115069at2759"/>
<dbReference type="EC" id="3.2.1.-" evidence="9"/>
<keyword evidence="1 9" id="KW-0732">Signal</keyword>
<comment type="similarity">
    <text evidence="9">Belongs to the glycosyl hydrolase family 6.</text>
</comment>
<evidence type="ECO:0000256" key="9">
    <source>
        <dbReference type="RuleBase" id="RU361186"/>
    </source>
</evidence>
<dbReference type="VEuPathDB" id="FungiDB:SeMB42_g05450"/>
<comment type="caution">
    <text evidence="10">The sequence shown here is derived from an EMBL/GenBank/DDBJ whole genome shotgun (WGS) entry which is preliminary data.</text>
</comment>
<evidence type="ECO:0000256" key="8">
    <source>
        <dbReference type="PROSITE-ProRule" id="PRU10057"/>
    </source>
</evidence>
<dbReference type="InterPro" id="IPR036434">
    <property type="entry name" value="Beta_cellobiohydrolase_sf"/>
</dbReference>
<feature type="chain" id="PRO_5021471063" description="Glucanase" evidence="9">
    <location>
        <begin position="18"/>
        <end position="960"/>
    </location>
</feature>
<dbReference type="AlphaFoldDB" id="A0A507D2G7"/>